<comment type="pathway">
    <text evidence="3">Cofactor biosynthesis; adenosylcobalamin biosynthesis.</text>
</comment>
<dbReference type="PROSITE" id="PS00105">
    <property type="entry name" value="AA_TRANSFER_CLASS_1"/>
    <property type="match status" value="1"/>
</dbReference>
<accession>A0A6B0TQI0</accession>
<dbReference type="AlphaFoldDB" id="A0A6B0TQI0"/>
<evidence type="ECO:0000256" key="2">
    <source>
        <dbReference type="ARBA" id="ARBA00003444"/>
    </source>
</evidence>
<feature type="domain" description="Aminotransferase class I/classII large" evidence="10">
    <location>
        <begin position="67"/>
        <end position="302"/>
    </location>
</feature>
<evidence type="ECO:0000256" key="9">
    <source>
        <dbReference type="ARBA" id="ARBA00048531"/>
    </source>
</evidence>
<dbReference type="InterPro" id="IPR015422">
    <property type="entry name" value="PyrdxlP-dep_Trfase_small"/>
</dbReference>
<dbReference type="UniPathway" id="UPA00148"/>
<dbReference type="Pfam" id="PF00155">
    <property type="entry name" value="Aminotran_1_2"/>
    <property type="match status" value="1"/>
</dbReference>
<dbReference type="PANTHER" id="PTHR42885:SF1">
    <property type="entry name" value="THREONINE-PHOSPHATE DECARBOXYLASE"/>
    <property type="match status" value="1"/>
</dbReference>
<reference evidence="11 12" key="1">
    <citation type="submission" date="2019-12" db="EMBL/GenBank/DDBJ databases">
        <title>Strain KN286 was isolated from seawater, which was collected from Caroline Seamount in the tropical western Pacific.</title>
        <authorList>
            <person name="Wang Q."/>
        </authorList>
    </citation>
    <scope>NUCLEOTIDE SEQUENCE [LARGE SCALE GENOMIC DNA]</scope>
    <source>
        <strain evidence="11 12">KN286</strain>
    </source>
</reference>
<dbReference type="Gene3D" id="3.40.640.10">
    <property type="entry name" value="Type I PLP-dependent aspartate aminotransferase-like (Major domain)"/>
    <property type="match status" value="1"/>
</dbReference>
<dbReference type="GO" id="GO:0009236">
    <property type="term" value="P:cobalamin biosynthetic process"/>
    <property type="evidence" value="ECO:0007669"/>
    <property type="project" value="UniProtKB-UniPathway"/>
</dbReference>
<keyword evidence="5" id="KW-0169">Cobalamin biosynthesis</keyword>
<dbReference type="EC" id="4.1.1.81" evidence="4"/>
<proteinExistence type="predicted"/>
<name>A0A6B0TQI0_9RHOB</name>
<evidence type="ECO:0000256" key="4">
    <source>
        <dbReference type="ARBA" id="ARBA00012285"/>
    </source>
</evidence>
<comment type="function">
    <text evidence="2">Decarboxylates L-threonine-O-3-phosphate to yield (R)-1-amino-2-propanol O-2-phosphate, the precursor for the linkage between the nucleotide loop and the corrin ring in cobalamin.</text>
</comment>
<protein>
    <recommendedName>
        <fullName evidence="4">threonine-phosphate decarboxylase</fullName>
        <ecNumber evidence="4">4.1.1.81</ecNumber>
    </recommendedName>
    <alternativeName>
        <fullName evidence="8">L-threonine-O-3-phosphate decarboxylase</fullName>
    </alternativeName>
</protein>
<evidence type="ECO:0000256" key="1">
    <source>
        <dbReference type="ARBA" id="ARBA00001933"/>
    </source>
</evidence>
<dbReference type="CDD" id="cd00609">
    <property type="entry name" value="AAT_like"/>
    <property type="match status" value="1"/>
</dbReference>
<dbReference type="PANTHER" id="PTHR42885">
    <property type="entry name" value="HISTIDINOL-PHOSPHATE AMINOTRANSFERASE-RELATED"/>
    <property type="match status" value="1"/>
</dbReference>
<dbReference type="GO" id="GO:0048472">
    <property type="term" value="F:threonine-phosphate decarboxylase activity"/>
    <property type="evidence" value="ECO:0007669"/>
    <property type="project" value="UniProtKB-EC"/>
</dbReference>
<evidence type="ECO:0000313" key="11">
    <source>
        <dbReference type="EMBL" id="MXU64045.1"/>
    </source>
</evidence>
<keyword evidence="6" id="KW-0663">Pyridoxal phosphate</keyword>
<gene>
    <name evidence="11" type="ORF">GSH16_01200</name>
</gene>
<dbReference type="EMBL" id="WUWG01000001">
    <property type="protein sequence ID" value="MXU64045.1"/>
    <property type="molecule type" value="Genomic_DNA"/>
</dbReference>
<dbReference type="GO" id="GO:0030170">
    <property type="term" value="F:pyridoxal phosphate binding"/>
    <property type="evidence" value="ECO:0007669"/>
    <property type="project" value="InterPro"/>
</dbReference>
<dbReference type="RefSeq" id="WP_160851091.1">
    <property type="nucleotide sequence ID" value="NZ_WUWG01000001.1"/>
</dbReference>
<dbReference type="InterPro" id="IPR015424">
    <property type="entry name" value="PyrdxlP-dep_Trfase"/>
</dbReference>
<comment type="cofactor">
    <cofactor evidence="1">
        <name>pyridoxal 5'-phosphate</name>
        <dbReference type="ChEBI" id="CHEBI:597326"/>
    </cofactor>
</comment>
<dbReference type="SUPFAM" id="SSF53383">
    <property type="entry name" value="PLP-dependent transferases"/>
    <property type="match status" value="1"/>
</dbReference>
<dbReference type="Gene3D" id="3.90.1150.10">
    <property type="entry name" value="Aspartate Aminotransferase, domain 1"/>
    <property type="match status" value="1"/>
</dbReference>
<evidence type="ECO:0000256" key="7">
    <source>
        <dbReference type="ARBA" id="ARBA00023239"/>
    </source>
</evidence>
<comment type="caution">
    <text evidence="11">The sequence shown here is derived from an EMBL/GenBank/DDBJ whole genome shotgun (WGS) entry which is preliminary data.</text>
</comment>
<organism evidence="11 12">
    <name type="scientific">Oceanomicrobium pacificus</name>
    <dbReference type="NCBI Taxonomy" id="2692916"/>
    <lineage>
        <taxon>Bacteria</taxon>
        <taxon>Pseudomonadati</taxon>
        <taxon>Pseudomonadota</taxon>
        <taxon>Alphaproteobacteria</taxon>
        <taxon>Rhodobacterales</taxon>
        <taxon>Paracoccaceae</taxon>
        <taxon>Oceanomicrobium</taxon>
    </lineage>
</organism>
<comment type="catalytic activity">
    <reaction evidence="9">
        <text>O-phospho-L-threonine + H(+) = (R)-1-aminopropan-2-yl phosphate + CO2</text>
        <dbReference type="Rhea" id="RHEA:11492"/>
        <dbReference type="ChEBI" id="CHEBI:15378"/>
        <dbReference type="ChEBI" id="CHEBI:16526"/>
        <dbReference type="ChEBI" id="CHEBI:58563"/>
        <dbReference type="ChEBI" id="CHEBI:58675"/>
        <dbReference type="EC" id="4.1.1.81"/>
    </reaction>
</comment>
<keyword evidence="12" id="KW-1185">Reference proteome</keyword>
<evidence type="ECO:0000256" key="3">
    <source>
        <dbReference type="ARBA" id="ARBA00004953"/>
    </source>
</evidence>
<dbReference type="Proteomes" id="UP000436016">
    <property type="component" value="Unassembled WGS sequence"/>
</dbReference>
<dbReference type="InterPro" id="IPR015421">
    <property type="entry name" value="PyrdxlP-dep_Trfase_major"/>
</dbReference>
<evidence type="ECO:0000256" key="5">
    <source>
        <dbReference type="ARBA" id="ARBA00022573"/>
    </source>
</evidence>
<sequence>MVHGGGLDAAMARFGGARSDWLDLSTGINPVSYPLPALDTEVWTRLPDSAAQERLLRAARAAWTAPAGAALLPAPGTSALIARLPALDDPGTVWIPGPTYSEHARSFRAAGWTVAEGDTCPANATAAVLVSPDNPTGRIWAADDLPDLPLRILDLSFADLEATPALMAEAARPGTIILRGLGKFWGLAGLRLGAAVGDPDLLDRLGQMLGPWPVSGPALAVGTAALEDHDWITATRARLAADSARMVALLARHGLNRIGGTALFHLCEHAESKQLFTRLARQHILTRPFAHTPTWLRIGLPGPEADWARFDAALSTMEPPHDPC</sequence>
<evidence type="ECO:0000313" key="12">
    <source>
        <dbReference type="Proteomes" id="UP000436016"/>
    </source>
</evidence>
<evidence type="ECO:0000259" key="10">
    <source>
        <dbReference type="Pfam" id="PF00155"/>
    </source>
</evidence>
<dbReference type="InterPro" id="IPR005860">
    <property type="entry name" value="CobD"/>
</dbReference>
<evidence type="ECO:0000256" key="8">
    <source>
        <dbReference type="ARBA" id="ARBA00029996"/>
    </source>
</evidence>
<dbReference type="InterPro" id="IPR004839">
    <property type="entry name" value="Aminotransferase_I/II_large"/>
</dbReference>
<dbReference type="InterPro" id="IPR004838">
    <property type="entry name" value="NHTrfase_class1_PyrdxlP-BS"/>
</dbReference>
<evidence type="ECO:0000256" key="6">
    <source>
        <dbReference type="ARBA" id="ARBA00022898"/>
    </source>
</evidence>
<dbReference type="NCBIfam" id="TIGR01140">
    <property type="entry name" value="L_thr_O3P_dcar"/>
    <property type="match status" value="1"/>
</dbReference>
<keyword evidence="7 11" id="KW-0456">Lyase</keyword>